<dbReference type="Proteomes" id="UP000422648">
    <property type="component" value="Segment"/>
</dbReference>
<dbReference type="GeneID" id="55802824"/>
<proteinExistence type="predicted"/>
<dbReference type="RefSeq" id="YP_009873703.1">
    <property type="nucleotide sequence ID" value="NC_049340.1"/>
</dbReference>
<protein>
    <submittedName>
        <fullName evidence="1">Baseplate subunit</fullName>
    </submittedName>
</protein>
<dbReference type="EMBL" id="AP019524">
    <property type="protein sequence ID" value="BBI90411.1"/>
    <property type="molecule type" value="Genomic_DNA"/>
</dbReference>
<accession>A0A5S9BYX9</accession>
<organism evidence="1 2">
    <name type="scientific">Tenacibaculum phage PTm1</name>
    <dbReference type="NCBI Taxonomy" id="2547425"/>
    <lineage>
        <taxon>Viruses</taxon>
        <taxon>Duplodnaviria</taxon>
        <taxon>Heunggongvirae</taxon>
        <taxon>Uroviricota</taxon>
        <taxon>Caudoviricetes</taxon>
        <taxon>Shirahamavirus</taxon>
        <taxon>Shirahamavirus PTm1</taxon>
    </lineage>
</organism>
<reference evidence="1 2" key="1">
    <citation type="journal article" date="2019" name="Arch. Virol.">
        <title>A novel jumbo Tenacibaculum maritimum lytic phage with head-fiber-like appendages.</title>
        <authorList>
            <person name="Kawato Y."/>
            <person name="Istiqomah I."/>
            <person name="Gaafar A.Y."/>
            <person name="Hanaoka M."/>
            <person name="Ishimaru K."/>
            <person name="Yasuike M."/>
            <person name="Nishiki I."/>
            <person name="Nakamura Y."/>
            <person name="Fujiwara A."/>
            <person name="Nakai T."/>
        </authorList>
    </citation>
    <scope>NUCLEOTIDE SEQUENCE [LARGE SCALE GENOMIC DNA]</scope>
    <source>
        <strain evidence="1 2">PTm1</strain>
    </source>
</reference>
<name>A0A5S9BYX9_9CAUD</name>
<dbReference type="KEGG" id="vg:55802824"/>
<evidence type="ECO:0000313" key="1">
    <source>
        <dbReference type="EMBL" id="BBI90411.1"/>
    </source>
</evidence>
<sequence>MLNHVRNSQAGRRNYEMVTDALYKVTFIPPAGVAGAEILTEQCISITGWKRPGPEAVQQQFNQARRNYASVDVDNTQTLSATFEMNLNEANQNYVYNTMVDWANLIFNDQTGERGLKKDYVGTIIIEQHDPKGNIYWTRKLQNAWVSGEFASIGQNDVASADPVKFECTIIADWYDEERK</sequence>
<keyword evidence="2" id="KW-1185">Reference proteome</keyword>
<evidence type="ECO:0000313" key="2">
    <source>
        <dbReference type="Proteomes" id="UP000422648"/>
    </source>
</evidence>